<name>A0A939TFP7_9ACTN</name>
<evidence type="ECO:0000313" key="5">
    <source>
        <dbReference type="Proteomes" id="UP000669179"/>
    </source>
</evidence>
<keyword evidence="5" id="KW-1185">Reference proteome</keyword>
<dbReference type="Pfam" id="PF01471">
    <property type="entry name" value="PG_binding_1"/>
    <property type="match status" value="1"/>
</dbReference>
<dbReference type="EMBL" id="JAGEOJ010000027">
    <property type="protein sequence ID" value="MBO2454600.1"/>
    <property type="molecule type" value="Genomic_DNA"/>
</dbReference>
<evidence type="ECO:0000256" key="1">
    <source>
        <dbReference type="ARBA" id="ARBA00004196"/>
    </source>
</evidence>
<dbReference type="RefSeq" id="WP_208262822.1">
    <property type="nucleotide sequence ID" value="NZ_JAGEOJ010000027.1"/>
</dbReference>
<dbReference type="InterPro" id="IPR036365">
    <property type="entry name" value="PGBD-like_sf"/>
</dbReference>
<dbReference type="InterPro" id="IPR050465">
    <property type="entry name" value="UPF0194_transport"/>
</dbReference>
<accession>A0A939TFP7</accession>
<gene>
    <name evidence="4" type="ORF">J4573_46460</name>
</gene>
<dbReference type="PANTHER" id="PTHR32347">
    <property type="entry name" value="EFFLUX SYSTEM COMPONENT YKNX-RELATED"/>
    <property type="match status" value="1"/>
</dbReference>
<keyword evidence="2" id="KW-0175">Coiled coil</keyword>
<dbReference type="PANTHER" id="PTHR32347:SF23">
    <property type="entry name" value="BLL5650 PROTEIN"/>
    <property type="match status" value="1"/>
</dbReference>
<dbReference type="Proteomes" id="UP000669179">
    <property type="component" value="Unassembled WGS sequence"/>
</dbReference>
<evidence type="ECO:0000256" key="2">
    <source>
        <dbReference type="ARBA" id="ARBA00023054"/>
    </source>
</evidence>
<comment type="caution">
    <text evidence="4">The sequence shown here is derived from an EMBL/GenBank/DDBJ whole genome shotgun (WGS) entry which is preliminary data.</text>
</comment>
<dbReference type="SUPFAM" id="SSF47090">
    <property type="entry name" value="PGBD-like"/>
    <property type="match status" value="1"/>
</dbReference>
<dbReference type="GO" id="GO:0030313">
    <property type="term" value="C:cell envelope"/>
    <property type="evidence" value="ECO:0007669"/>
    <property type="project" value="UniProtKB-SubCell"/>
</dbReference>
<organism evidence="4 5">
    <name type="scientific">Actinomadura barringtoniae</name>
    <dbReference type="NCBI Taxonomy" id="1427535"/>
    <lineage>
        <taxon>Bacteria</taxon>
        <taxon>Bacillati</taxon>
        <taxon>Actinomycetota</taxon>
        <taxon>Actinomycetes</taxon>
        <taxon>Streptosporangiales</taxon>
        <taxon>Thermomonosporaceae</taxon>
        <taxon>Actinomadura</taxon>
    </lineage>
</organism>
<comment type="subcellular location">
    <subcellularLocation>
        <location evidence="1">Cell envelope</location>
    </subcellularLocation>
</comment>
<protein>
    <submittedName>
        <fullName evidence="4">Peptidoglycan-binding protein</fullName>
    </submittedName>
</protein>
<dbReference type="InterPro" id="IPR002477">
    <property type="entry name" value="Peptidoglycan-bd-like"/>
</dbReference>
<proteinExistence type="predicted"/>
<feature type="domain" description="Peptidoglycan binding-like" evidence="3">
    <location>
        <begin position="121"/>
        <end position="168"/>
    </location>
</feature>
<evidence type="ECO:0000313" key="4">
    <source>
        <dbReference type="EMBL" id="MBO2454600.1"/>
    </source>
</evidence>
<evidence type="ECO:0000259" key="3">
    <source>
        <dbReference type="Pfam" id="PF01471"/>
    </source>
</evidence>
<dbReference type="Gene3D" id="2.40.420.20">
    <property type="match status" value="1"/>
</dbReference>
<reference evidence="4" key="1">
    <citation type="submission" date="2021-03" db="EMBL/GenBank/DDBJ databases">
        <authorList>
            <person name="Kanchanasin P."/>
            <person name="Saeng-In P."/>
            <person name="Phongsopitanun W."/>
            <person name="Yuki M."/>
            <person name="Kudo T."/>
            <person name="Ohkuma M."/>
            <person name="Tanasupawat S."/>
        </authorList>
    </citation>
    <scope>NUCLEOTIDE SEQUENCE</scope>
    <source>
        <strain evidence="4">GKU 128</strain>
    </source>
</reference>
<dbReference type="Gene3D" id="1.10.101.10">
    <property type="entry name" value="PGBD-like superfamily/PGBD"/>
    <property type="match status" value="1"/>
</dbReference>
<dbReference type="AlphaFoldDB" id="A0A939TFP7"/>
<dbReference type="InterPro" id="IPR036366">
    <property type="entry name" value="PGBDSf"/>
</dbReference>
<sequence length="347" mass="35820">MNRTRAAVLSAVGVAVVGGAGLATAGLGGGNEPAATHSSLPPATAKVERTTLVETKSVDGTIAYGGTSTATGAGHGTITWLASPGAVLHRGQSAYRIDNHPVPLVYGSLPLYRTLSTGTKGTDVEQFEENLAALGYSGFTVDKTYSSATADAVKRWQDDLGVTETGKIEPGAVMVVPEEIRIGDRKANVGDKVGGPVLTYTGTTRVVTVPLDVKYQRLVKKGRDVEIVLPDESTTKGTITKVGKVAKEGQGDNPTTIDVTVAVRRQRSLGNYDKAPVEVHFTSSRHADVLAVPIGALVAQAGGGYGVQVVENGTVRTVKVETGAFTGGQVEVSGDGLREGMSVGVPK</sequence>